<keyword evidence="3" id="KW-1003">Cell membrane</keyword>
<evidence type="ECO:0000256" key="3">
    <source>
        <dbReference type="ARBA" id="ARBA00022475"/>
    </source>
</evidence>
<dbReference type="STRING" id="360412.LARV_00270"/>
<dbReference type="NCBIfam" id="TIGR01065">
    <property type="entry name" value="hlyIII"/>
    <property type="match status" value="1"/>
</dbReference>
<evidence type="ECO:0000256" key="2">
    <source>
        <dbReference type="ARBA" id="ARBA00008488"/>
    </source>
</evidence>
<feature type="transmembrane region" description="Helical" evidence="8">
    <location>
        <begin position="103"/>
        <end position="122"/>
    </location>
</feature>
<dbReference type="GO" id="GO:0046872">
    <property type="term" value="F:metal ion binding"/>
    <property type="evidence" value="ECO:0007669"/>
    <property type="project" value="UniProtKB-KW"/>
</dbReference>
<feature type="transmembrane region" description="Helical" evidence="8">
    <location>
        <begin position="42"/>
        <end position="59"/>
    </location>
</feature>
<dbReference type="Pfam" id="PF03006">
    <property type="entry name" value="HlyIII"/>
    <property type="match status" value="1"/>
</dbReference>
<dbReference type="PANTHER" id="PTHR20855">
    <property type="entry name" value="ADIPOR/PROGESTIN RECEPTOR-RELATED"/>
    <property type="match status" value="1"/>
</dbReference>
<evidence type="ECO:0000313" key="9">
    <source>
        <dbReference type="EMBL" id="GAP12534.1"/>
    </source>
</evidence>
<sequence>MLAKFRQPASGLTHLAGAGLALIGQVVLLMHSGSQMIDKISLLVYSVSLFGLFLASGLYHSISSTIKGIGILRKFDHSAIYLLIAGTYTPFCLMAFHGFWKWGLLTLIWMLAVIGIIANIWMINAPRWLTAGIYVLMGWLIVLAFREMLASLTPTTIHWLFAGGIIYTLGAVVYSTKWLDFKPGVFGFHEVWHIFVMLGAAAHFVAVYSML</sequence>
<feature type="transmembrane region" description="Helical" evidence="8">
    <location>
        <begin position="12"/>
        <end position="30"/>
    </location>
</feature>
<dbReference type="PANTHER" id="PTHR20855:SF3">
    <property type="entry name" value="LD03007P"/>
    <property type="match status" value="1"/>
</dbReference>
<accession>A0A0S7BDT8</accession>
<evidence type="ECO:0000313" key="10">
    <source>
        <dbReference type="Proteomes" id="UP000055060"/>
    </source>
</evidence>
<comment type="subcellular location">
    <subcellularLocation>
        <location evidence="1">Cell membrane</location>
        <topology evidence="1">Multi-pass membrane protein</topology>
    </subcellularLocation>
</comment>
<evidence type="ECO:0000256" key="7">
    <source>
        <dbReference type="PIRSR" id="PIRSR604254-1"/>
    </source>
</evidence>
<evidence type="ECO:0000256" key="4">
    <source>
        <dbReference type="ARBA" id="ARBA00022692"/>
    </source>
</evidence>
<dbReference type="OrthoDB" id="9813689at2"/>
<dbReference type="GO" id="GO:0005886">
    <property type="term" value="C:plasma membrane"/>
    <property type="evidence" value="ECO:0007669"/>
    <property type="project" value="UniProtKB-SubCell"/>
</dbReference>
<organism evidence="9">
    <name type="scientific">Longilinea arvoryzae</name>
    <dbReference type="NCBI Taxonomy" id="360412"/>
    <lineage>
        <taxon>Bacteria</taxon>
        <taxon>Bacillati</taxon>
        <taxon>Chloroflexota</taxon>
        <taxon>Anaerolineae</taxon>
        <taxon>Anaerolineales</taxon>
        <taxon>Anaerolineaceae</taxon>
        <taxon>Longilinea</taxon>
    </lineage>
</organism>
<dbReference type="EMBL" id="DF967972">
    <property type="protein sequence ID" value="GAP12534.1"/>
    <property type="molecule type" value="Genomic_DNA"/>
</dbReference>
<keyword evidence="6 8" id="KW-0472">Membrane</keyword>
<dbReference type="InterPro" id="IPR004254">
    <property type="entry name" value="AdipoR/HlyIII-related"/>
</dbReference>
<feature type="binding site" evidence="7">
    <location>
        <position position="193"/>
    </location>
    <ligand>
        <name>Zn(2+)</name>
        <dbReference type="ChEBI" id="CHEBI:29105"/>
    </ligand>
</feature>
<keyword evidence="4 8" id="KW-0812">Transmembrane</keyword>
<comment type="similarity">
    <text evidence="2">Belongs to the UPF0073 (Hly-III) family.</text>
</comment>
<dbReference type="GO" id="GO:0140911">
    <property type="term" value="F:pore-forming activity"/>
    <property type="evidence" value="ECO:0007669"/>
    <property type="project" value="InterPro"/>
</dbReference>
<feature type="binding site" evidence="7">
    <location>
        <position position="60"/>
    </location>
    <ligand>
        <name>Zn(2+)</name>
        <dbReference type="ChEBI" id="CHEBI:29105"/>
    </ligand>
</feature>
<keyword evidence="7" id="KW-0862">Zinc</keyword>
<feature type="transmembrane region" description="Helical" evidence="8">
    <location>
        <begin position="128"/>
        <end position="145"/>
    </location>
</feature>
<feature type="transmembrane region" description="Helical" evidence="8">
    <location>
        <begin position="191"/>
        <end position="210"/>
    </location>
</feature>
<feature type="transmembrane region" description="Helical" evidence="8">
    <location>
        <begin position="157"/>
        <end position="179"/>
    </location>
</feature>
<proteinExistence type="inferred from homology"/>
<dbReference type="AlphaFoldDB" id="A0A0S7BDT8"/>
<dbReference type="InterPro" id="IPR005744">
    <property type="entry name" value="Hy-lIII"/>
</dbReference>
<evidence type="ECO:0000256" key="5">
    <source>
        <dbReference type="ARBA" id="ARBA00022989"/>
    </source>
</evidence>
<feature type="transmembrane region" description="Helical" evidence="8">
    <location>
        <begin position="79"/>
        <end position="96"/>
    </location>
</feature>
<dbReference type="RefSeq" id="WP_075071948.1">
    <property type="nucleotide sequence ID" value="NZ_DF967972.1"/>
</dbReference>
<gene>
    <name evidence="9" type="ORF">LARV_00270</name>
</gene>
<name>A0A0S7BDT8_9CHLR</name>
<keyword evidence="7" id="KW-0479">Metal-binding</keyword>
<protein>
    <submittedName>
        <fullName evidence="9">Channel protein, hemolysin III family</fullName>
    </submittedName>
</protein>
<dbReference type="Proteomes" id="UP000055060">
    <property type="component" value="Unassembled WGS sequence"/>
</dbReference>
<evidence type="ECO:0000256" key="6">
    <source>
        <dbReference type="ARBA" id="ARBA00023136"/>
    </source>
</evidence>
<keyword evidence="10" id="KW-1185">Reference proteome</keyword>
<keyword evidence="5 8" id="KW-1133">Transmembrane helix</keyword>
<evidence type="ECO:0000256" key="8">
    <source>
        <dbReference type="SAM" id="Phobius"/>
    </source>
</evidence>
<reference evidence="9" key="1">
    <citation type="submission" date="2015-07" db="EMBL/GenBank/DDBJ databases">
        <title>Draft Genome Sequences of Anaerolinea thermolimosa IMO-1, Bellilinea caldifistulae GOMI-1, Leptolinea tardivitalis YMTK-2, Levilinea saccharolytica KIBI-1,Longilinea arvoryzae KOME-1, Previously Described as Members of the Anaerolineaceae (Chloroflexi).</title>
        <authorList>
            <person name="Sekiguchi Y."/>
            <person name="Ohashi A."/>
            <person name="Matsuura N."/>
            <person name="Tourlousse M.D."/>
        </authorList>
    </citation>
    <scope>NUCLEOTIDE SEQUENCE [LARGE SCALE GENOMIC DNA]</scope>
    <source>
        <strain evidence="9">KOME-1</strain>
    </source>
</reference>
<feature type="binding site" evidence="7">
    <location>
        <position position="189"/>
    </location>
    <ligand>
        <name>Zn(2+)</name>
        <dbReference type="ChEBI" id="CHEBI:29105"/>
    </ligand>
</feature>
<evidence type="ECO:0000256" key="1">
    <source>
        <dbReference type="ARBA" id="ARBA00004651"/>
    </source>
</evidence>